<dbReference type="CDD" id="cd20292">
    <property type="entry name" value="cupin_QdtA-like"/>
    <property type="match status" value="1"/>
</dbReference>
<evidence type="ECO:0000313" key="3">
    <source>
        <dbReference type="EMBL" id="VVD96880.1"/>
    </source>
</evidence>
<comment type="similarity">
    <text evidence="1">Belongs to the transferase hexapeptide repeat family.</text>
</comment>
<protein>
    <submittedName>
        <fullName evidence="3">dTDP-6-deoxy-3,4-keto-hexulose isomerase</fullName>
    </submittedName>
</protein>
<dbReference type="Pfam" id="PF05523">
    <property type="entry name" value="FdtA"/>
    <property type="match status" value="1"/>
</dbReference>
<dbReference type="GO" id="GO:0016853">
    <property type="term" value="F:isomerase activity"/>
    <property type="evidence" value="ECO:0007669"/>
    <property type="project" value="UniProtKB-KW"/>
</dbReference>
<dbReference type="InterPro" id="IPR050179">
    <property type="entry name" value="Trans_hexapeptide_repeat"/>
</dbReference>
<dbReference type="Pfam" id="PF00132">
    <property type="entry name" value="Hexapep"/>
    <property type="match status" value="2"/>
</dbReference>
<evidence type="ECO:0000259" key="2">
    <source>
        <dbReference type="Pfam" id="PF05523"/>
    </source>
</evidence>
<evidence type="ECO:0000256" key="1">
    <source>
        <dbReference type="ARBA" id="ARBA00007274"/>
    </source>
</evidence>
<dbReference type="InterPro" id="IPR014710">
    <property type="entry name" value="RmlC-like_jellyroll"/>
</dbReference>
<organism evidence="3 4">
    <name type="scientific">Pandoraea pneumonica</name>
    <dbReference type="NCBI Taxonomy" id="2508299"/>
    <lineage>
        <taxon>Bacteria</taxon>
        <taxon>Pseudomonadati</taxon>
        <taxon>Pseudomonadota</taxon>
        <taxon>Betaproteobacteria</taxon>
        <taxon>Burkholderiales</taxon>
        <taxon>Burkholderiaceae</taxon>
        <taxon>Pandoraea</taxon>
    </lineage>
</organism>
<dbReference type="SUPFAM" id="SSF51182">
    <property type="entry name" value="RmlC-like cupins"/>
    <property type="match status" value="1"/>
</dbReference>
<dbReference type="Gene3D" id="2.160.10.10">
    <property type="entry name" value="Hexapeptide repeat proteins"/>
    <property type="match status" value="1"/>
</dbReference>
<accession>A0A5E4U9Z8</accession>
<dbReference type="InterPro" id="IPR011004">
    <property type="entry name" value="Trimer_LpxA-like_sf"/>
</dbReference>
<dbReference type="Gene3D" id="2.60.120.10">
    <property type="entry name" value="Jelly Rolls"/>
    <property type="match status" value="1"/>
</dbReference>
<sequence length="278" mass="30074">MEVNTRKSVSESGESLSFVAPETVIGKNSTIGVGVYIPKGVTLGNGVRIRSHVVFAASDNPDADVGVVVEDDVNIGEGSVIYPGVRIAAGANVRPGTVVTRSIPPSAIVEGNPATIVGYVNTNRPEIQSAATAGQRTPRTALDVRGVEVFRFPVIPDLRGNLSVGEFETQIPFAPLRYFMVYDVPSSEIRGEHAHHECHQFLICVRGSCSVVVDDGHKRAEVELKDPATGIYIPPMVWGIQYKYSHDALLLVFASHHYDGKDYIRDYGEFLNLIGQGT</sequence>
<keyword evidence="3" id="KW-0413">Isomerase</keyword>
<dbReference type="InterPro" id="IPR001451">
    <property type="entry name" value="Hexapep"/>
</dbReference>
<gene>
    <name evidence="3" type="ORF">PPN31114_01909</name>
</gene>
<reference evidence="3 4" key="1">
    <citation type="submission" date="2019-08" db="EMBL/GenBank/DDBJ databases">
        <authorList>
            <person name="Peeters C."/>
        </authorList>
    </citation>
    <scope>NUCLEOTIDE SEQUENCE [LARGE SCALE GENOMIC DNA]</scope>
    <source>
        <strain evidence="3 4">LMG 31114</strain>
    </source>
</reference>
<dbReference type="AlphaFoldDB" id="A0A5E4U9Z8"/>
<dbReference type="Proteomes" id="UP000366945">
    <property type="component" value="Unassembled WGS sequence"/>
</dbReference>
<keyword evidence="4" id="KW-1185">Reference proteome</keyword>
<dbReference type="InterPro" id="IPR011051">
    <property type="entry name" value="RmlC_Cupin_sf"/>
</dbReference>
<dbReference type="PANTHER" id="PTHR43300">
    <property type="entry name" value="ACETYLTRANSFERASE"/>
    <property type="match status" value="1"/>
</dbReference>
<name>A0A5E4U9Z8_9BURK</name>
<dbReference type="SUPFAM" id="SSF51161">
    <property type="entry name" value="Trimeric LpxA-like enzymes"/>
    <property type="match status" value="1"/>
</dbReference>
<dbReference type="EMBL" id="CABPSK010000002">
    <property type="protein sequence ID" value="VVD96880.1"/>
    <property type="molecule type" value="Genomic_DNA"/>
</dbReference>
<proteinExistence type="inferred from homology"/>
<dbReference type="InterPro" id="IPR008894">
    <property type="entry name" value="QdtA_cupin_dom"/>
</dbReference>
<feature type="domain" description="Sugar 3,4-ketoisomerase QdtA cupin" evidence="2">
    <location>
        <begin position="146"/>
        <end position="273"/>
    </location>
</feature>
<evidence type="ECO:0000313" key="4">
    <source>
        <dbReference type="Proteomes" id="UP000366945"/>
    </source>
</evidence>